<evidence type="ECO:0000313" key="3">
    <source>
        <dbReference type="EMBL" id="CAD8730034.1"/>
    </source>
</evidence>
<feature type="transmembrane region" description="Helical" evidence="1">
    <location>
        <begin position="93"/>
        <end position="116"/>
    </location>
</feature>
<reference evidence="3" key="1">
    <citation type="submission" date="2021-01" db="EMBL/GenBank/DDBJ databases">
        <authorList>
            <person name="Corre E."/>
            <person name="Pelletier E."/>
            <person name="Niang G."/>
            <person name="Scheremetjew M."/>
            <person name="Finn R."/>
            <person name="Kale V."/>
            <person name="Holt S."/>
            <person name="Cochrane G."/>
            <person name="Meng A."/>
            <person name="Brown T."/>
            <person name="Cohen L."/>
        </authorList>
    </citation>
    <scope>NUCLEOTIDE SEQUENCE</scope>
    <source>
        <strain evidence="3">B596</strain>
    </source>
</reference>
<evidence type="ECO:0000259" key="2">
    <source>
        <dbReference type="Pfam" id="PF06916"/>
    </source>
</evidence>
<organism evidence="3">
    <name type="scientific">Pseudo-nitzschia delicatissima</name>
    <dbReference type="NCBI Taxonomy" id="44447"/>
    <lineage>
        <taxon>Eukaryota</taxon>
        <taxon>Sar</taxon>
        <taxon>Stramenopiles</taxon>
        <taxon>Ochrophyta</taxon>
        <taxon>Bacillariophyta</taxon>
        <taxon>Bacillariophyceae</taxon>
        <taxon>Bacillariophycidae</taxon>
        <taxon>Bacillariales</taxon>
        <taxon>Bacillariaceae</taxon>
        <taxon>Pseudo-nitzschia</taxon>
    </lineage>
</organism>
<evidence type="ECO:0000256" key="1">
    <source>
        <dbReference type="SAM" id="Phobius"/>
    </source>
</evidence>
<dbReference type="EMBL" id="HBFG01002021">
    <property type="protein sequence ID" value="CAD8730034.1"/>
    <property type="molecule type" value="Transcribed_RNA"/>
</dbReference>
<keyword evidence="1" id="KW-1133">Transmembrane helix</keyword>
<dbReference type="AlphaFoldDB" id="A0A7S0XLI0"/>
<keyword evidence="1" id="KW-0472">Membrane</keyword>
<dbReference type="Pfam" id="PF06916">
    <property type="entry name" value="FAM210A-B_dom"/>
    <property type="match status" value="1"/>
</dbReference>
<protein>
    <recommendedName>
        <fullName evidence="2">DUF1279 domain-containing protein</fullName>
    </recommendedName>
</protein>
<keyword evidence="1" id="KW-0812">Transmembrane</keyword>
<dbReference type="InterPro" id="IPR009688">
    <property type="entry name" value="FAM210A/B-like_dom"/>
</dbReference>
<sequence>MSFSARKFLQQYGAAGVIAYGGVTAVSVTSIYIGLRSGVDIILPVEKVLGSDSDLVQNLKEKLGERTPALSNTDGGGEQSTDQPINWAREATYFGIAGALDSFVLPLKLMVCLPLARHLIKIRGRRGR</sequence>
<accession>A0A7S0XLI0</accession>
<gene>
    <name evidence="3" type="ORF">PDEL0327_LOCUS1527</name>
</gene>
<proteinExistence type="predicted"/>
<feature type="transmembrane region" description="Helical" evidence="1">
    <location>
        <begin position="12"/>
        <end position="35"/>
    </location>
</feature>
<feature type="domain" description="DUF1279" evidence="2">
    <location>
        <begin position="5"/>
        <end position="65"/>
    </location>
</feature>
<name>A0A7S0XLI0_9STRA</name>